<dbReference type="Proteomes" id="UP000058613">
    <property type="component" value="Chromosome"/>
</dbReference>
<dbReference type="EMBL" id="NCQP01000006">
    <property type="protein sequence ID" value="OWJ54388.1"/>
    <property type="molecule type" value="Genomic_DNA"/>
</dbReference>
<reference evidence="1 3" key="1">
    <citation type="submission" date="2015-10" db="EMBL/GenBank/DDBJ databases">
        <title>Complete genome sequence of hyperthermophilic archaeon Pyrodictium delaneyi Su06.</title>
        <authorList>
            <person name="Jung J.-H."/>
            <person name="Lin J."/>
            <person name="Holden J.F."/>
            <person name="Park C.-S."/>
        </authorList>
    </citation>
    <scope>NUCLEOTIDE SEQUENCE [LARGE SCALE GENOMIC DNA]</scope>
    <source>
        <strain evidence="1 3">Su06</strain>
    </source>
</reference>
<evidence type="ECO:0000313" key="3">
    <source>
        <dbReference type="Proteomes" id="UP000058613"/>
    </source>
</evidence>
<dbReference type="RefSeq" id="WP_055407567.1">
    <property type="nucleotide sequence ID" value="NZ_CP013011.1"/>
</dbReference>
<gene>
    <name evidence="2" type="ORF">Pdsh_07915</name>
    <name evidence="1" type="ORF">Pyrde_0274</name>
</gene>
<reference evidence="2 4" key="2">
    <citation type="submission" date="2017-05" db="EMBL/GenBank/DDBJ databases">
        <title>The draft genome of the hyperthermophilic archaeon 'Pyrodictium delaneyi strain Hulk', an iron and nitrate reducer, reveals the capacity for sulfate reduction.</title>
        <authorList>
            <person name="Demey L.M."/>
            <person name="Miller C."/>
            <person name="Manzella M."/>
            <person name="Reguera G."/>
            <person name="Kashefi K."/>
        </authorList>
    </citation>
    <scope>NUCLEOTIDE SEQUENCE [LARGE SCALE GENOMIC DNA]</scope>
    <source>
        <strain evidence="2 4">Hulk</strain>
    </source>
</reference>
<accession>A0A0P0N1N7</accession>
<proteinExistence type="predicted"/>
<evidence type="ECO:0008006" key="5">
    <source>
        <dbReference type="Google" id="ProtNLM"/>
    </source>
</evidence>
<dbReference type="Proteomes" id="UP000196694">
    <property type="component" value="Unassembled WGS sequence"/>
</dbReference>
<name>A0A0P0N1N7_9CREN</name>
<sequence>MKNIHVGLIVAVVAGILVALFPLYADRVAPYLWSFNPNVQEEGEAESIIHGIVKSVDPEKLYIVVDGKEISVRGYWTVEIDGAKHENVWAGDLISQYIKPGVKITVEYKESSRWGIVAQRIEGPGFIAYTEG</sequence>
<dbReference type="EMBL" id="CP013011">
    <property type="protein sequence ID" value="ALL00324.1"/>
    <property type="molecule type" value="Genomic_DNA"/>
</dbReference>
<dbReference type="STRING" id="1273541.Pyrde_0274"/>
<evidence type="ECO:0000313" key="2">
    <source>
        <dbReference type="EMBL" id="OWJ54388.1"/>
    </source>
</evidence>
<keyword evidence="4" id="KW-1185">Reference proteome</keyword>
<evidence type="ECO:0000313" key="1">
    <source>
        <dbReference type="EMBL" id="ALL00324.1"/>
    </source>
</evidence>
<organism evidence="1 3">
    <name type="scientific">Pyrodictium delaneyi</name>
    <dbReference type="NCBI Taxonomy" id="1273541"/>
    <lineage>
        <taxon>Archaea</taxon>
        <taxon>Thermoproteota</taxon>
        <taxon>Thermoprotei</taxon>
        <taxon>Desulfurococcales</taxon>
        <taxon>Pyrodictiaceae</taxon>
        <taxon>Pyrodictium</taxon>
    </lineage>
</organism>
<evidence type="ECO:0000313" key="4">
    <source>
        <dbReference type="Proteomes" id="UP000196694"/>
    </source>
</evidence>
<dbReference type="GeneID" id="26098599"/>
<dbReference type="AlphaFoldDB" id="A0A0P0N1N7"/>
<dbReference type="KEGG" id="pdl:Pyrde_0274"/>
<protein>
    <recommendedName>
        <fullName evidence="5">DUF5666 domain-containing protein</fullName>
    </recommendedName>
</protein>